<protein>
    <recommendedName>
        <fullName evidence="1">Transposable element P transposase-like RNase H C-terminal domain-containing protein</fullName>
    </recommendedName>
</protein>
<dbReference type="OrthoDB" id="6590623at2759"/>
<dbReference type="Pfam" id="PF21789">
    <property type="entry name" value="TNP-like_RNaseH_C"/>
    <property type="match status" value="1"/>
</dbReference>
<evidence type="ECO:0000313" key="2">
    <source>
        <dbReference type="EMBL" id="MBY84338.1"/>
    </source>
</evidence>
<organism evidence="2">
    <name type="scientific">Sipha flava</name>
    <name type="common">yellow sugarcane aphid</name>
    <dbReference type="NCBI Taxonomy" id="143950"/>
    <lineage>
        <taxon>Eukaryota</taxon>
        <taxon>Metazoa</taxon>
        <taxon>Ecdysozoa</taxon>
        <taxon>Arthropoda</taxon>
        <taxon>Hexapoda</taxon>
        <taxon>Insecta</taxon>
        <taxon>Pterygota</taxon>
        <taxon>Neoptera</taxon>
        <taxon>Paraneoptera</taxon>
        <taxon>Hemiptera</taxon>
        <taxon>Sternorrhyncha</taxon>
        <taxon>Aphidomorpha</taxon>
        <taxon>Aphidoidea</taxon>
        <taxon>Aphididae</taxon>
        <taxon>Sipha</taxon>
    </lineage>
</organism>
<reference evidence="2" key="1">
    <citation type="submission" date="2018-04" db="EMBL/GenBank/DDBJ databases">
        <title>Transcriptome assembly of Sipha flava.</title>
        <authorList>
            <person name="Scully E.D."/>
            <person name="Geib S.M."/>
            <person name="Palmer N.A."/>
            <person name="Koch K."/>
            <person name="Bradshaw J."/>
            <person name="Heng-Moss T."/>
            <person name="Sarath G."/>
        </authorList>
    </citation>
    <scope>NUCLEOTIDE SEQUENCE</scope>
</reference>
<proteinExistence type="predicted"/>
<feature type="domain" description="Transposable element P transposase-like RNase H C-terminal" evidence="1">
    <location>
        <begin position="163"/>
        <end position="195"/>
    </location>
</feature>
<dbReference type="AlphaFoldDB" id="A0A2S2R2W8"/>
<name>A0A2S2R2W8_9HEMI</name>
<dbReference type="EMBL" id="GGMS01015135">
    <property type="protein sequence ID" value="MBY84338.1"/>
    <property type="molecule type" value="Transcribed_RNA"/>
</dbReference>
<evidence type="ECO:0000259" key="1">
    <source>
        <dbReference type="Pfam" id="PF21789"/>
    </source>
</evidence>
<gene>
    <name evidence="2" type="ORF">g.147003</name>
</gene>
<sequence length="250" mass="28264">MCKMITFELYNVDNAISNCKMLPRFTDQHIIPGKILKIKVKNTTQVSSKSVFNNKLFTRNIISSDALHTATLYLFFDKIFDSLNGNFDKIVDGNIYRTSVKRNSPHHQLWVNSLRVLSTMRFEGKNGKDVCVPTIRNWTTTIRAFQTLYKVLGSVGIKSLQPHNLNQDSLECFFRAIRNVGSTNYNCNTFISAYKTLVLNNLVSSHSPGSNCEEDFAEGSLASFKNLFLFSTPSPPSDKIITADFSLTIH</sequence>
<dbReference type="InterPro" id="IPR048367">
    <property type="entry name" value="TNP-like_RNaseH_C"/>
</dbReference>
<accession>A0A2S2R2W8</accession>